<dbReference type="InterPro" id="IPR019557">
    <property type="entry name" value="AminoTfrase-like_pln_mobile"/>
</dbReference>
<dbReference type="PANTHER" id="PTHR46033:SF8">
    <property type="entry name" value="PROTEIN MAINTENANCE OF MERISTEMS-LIKE"/>
    <property type="match status" value="1"/>
</dbReference>
<sequence length="80" mass="9144">MVICYGQGFVTAILIWTFELRANLIFVLVERWRLETHAFHLSCRKCITTLKDVALQLGLPIDNDVFTGLSKTIEPALLCY</sequence>
<dbReference type="Pfam" id="PF10536">
    <property type="entry name" value="PMD"/>
    <property type="match status" value="1"/>
</dbReference>
<dbReference type="PANTHER" id="PTHR46033">
    <property type="entry name" value="PROTEIN MAIN-LIKE 2"/>
    <property type="match status" value="1"/>
</dbReference>
<dbReference type="Proteomes" id="UP001358586">
    <property type="component" value="Chromosome 11"/>
</dbReference>
<protein>
    <recommendedName>
        <fullName evidence="1">Aminotransferase-like plant mobile domain-containing protein</fullName>
    </recommendedName>
</protein>
<proteinExistence type="predicted"/>
<gene>
    <name evidence="2" type="ORF">PVK06_038320</name>
</gene>
<comment type="caution">
    <text evidence="2">The sequence shown here is derived from an EMBL/GenBank/DDBJ whole genome shotgun (WGS) entry which is preliminary data.</text>
</comment>
<organism evidence="2 3">
    <name type="scientific">Gossypium arboreum</name>
    <name type="common">Tree cotton</name>
    <name type="synonym">Gossypium nanking</name>
    <dbReference type="NCBI Taxonomy" id="29729"/>
    <lineage>
        <taxon>Eukaryota</taxon>
        <taxon>Viridiplantae</taxon>
        <taxon>Streptophyta</taxon>
        <taxon>Embryophyta</taxon>
        <taxon>Tracheophyta</taxon>
        <taxon>Spermatophyta</taxon>
        <taxon>Magnoliopsida</taxon>
        <taxon>eudicotyledons</taxon>
        <taxon>Gunneridae</taxon>
        <taxon>Pentapetalae</taxon>
        <taxon>rosids</taxon>
        <taxon>malvids</taxon>
        <taxon>Malvales</taxon>
        <taxon>Malvaceae</taxon>
        <taxon>Malvoideae</taxon>
        <taxon>Gossypium</taxon>
    </lineage>
</organism>
<name>A0ABR0N074_GOSAR</name>
<dbReference type="EMBL" id="JARKNE010000011">
    <property type="protein sequence ID" value="KAK5783805.1"/>
    <property type="molecule type" value="Genomic_DNA"/>
</dbReference>
<evidence type="ECO:0000259" key="1">
    <source>
        <dbReference type="Pfam" id="PF10536"/>
    </source>
</evidence>
<dbReference type="InterPro" id="IPR044824">
    <property type="entry name" value="MAIN-like"/>
</dbReference>
<evidence type="ECO:0000313" key="2">
    <source>
        <dbReference type="EMBL" id="KAK5783805.1"/>
    </source>
</evidence>
<keyword evidence="3" id="KW-1185">Reference proteome</keyword>
<accession>A0ABR0N074</accession>
<feature type="domain" description="Aminotransferase-like plant mobile" evidence="1">
    <location>
        <begin position="8"/>
        <end position="67"/>
    </location>
</feature>
<evidence type="ECO:0000313" key="3">
    <source>
        <dbReference type="Proteomes" id="UP001358586"/>
    </source>
</evidence>
<reference evidence="2 3" key="1">
    <citation type="submission" date="2023-03" db="EMBL/GenBank/DDBJ databases">
        <title>WGS of Gossypium arboreum.</title>
        <authorList>
            <person name="Yu D."/>
        </authorList>
    </citation>
    <scope>NUCLEOTIDE SEQUENCE [LARGE SCALE GENOMIC DNA]</scope>
    <source>
        <tissue evidence="2">Leaf</tissue>
    </source>
</reference>